<feature type="region of interest" description="Disordered" evidence="7">
    <location>
        <begin position="259"/>
        <end position="279"/>
    </location>
</feature>
<dbReference type="PANTHER" id="PTHR45881:SF1">
    <property type="entry name" value="FORK HEAD PROTEIN HOMOLOG 2"/>
    <property type="match status" value="1"/>
</dbReference>
<dbReference type="InterPro" id="IPR001766">
    <property type="entry name" value="Fork_head_dom"/>
</dbReference>
<dbReference type="GO" id="GO:0000978">
    <property type="term" value="F:RNA polymerase II cis-regulatory region sequence-specific DNA binding"/>
    <property type="evidence" value="ECO:0007669"/>
    <property type="project" value="TreeGrafter"/>
</dbReference>
<evidence type="ECO:0000256" key="5">
    <source>
        <dbReference type="ARBA" id="ARBA00023242"/>
    </source>
</evidence>
<evidence type="ECO:0000256" key="2">
    <source>
        <dbReference type="ARBA" id="ARBA00023015"/>
    </source>
</evidence>
<dbReference type="GO" id="GO:0005634">
    <property type="term" value="C:nucleus"/>
    <property type="evidence" value="ECO:0007669"/>
    <property type="project" value="UniProtKB-SubCell"/>
</dbReference>
<feature type="DNA-binding region" description="Fork-head" evidence="6">
    <location>
        <begin position="303"/>
        <end position="349"/>
    </location>
</feature>
<protein>
    <submittedName>
        <fullName evidence="10">FKH1-like protein</fullName>
    </submittedName>
</protein>
<feature type="region of interest" description="Disordered" evidence="7">
    <location>
        <begin position="398"/>
        <end position="471"/>
    </location>
</feature>
<dbReference type="InterPro" id="IPR000253">
    <property type="entry name" value="FHA_dom"/>
</dbReference>
<feature type="domain" description="Fork-head" evidence="9">
    <location>
        <begin position="303"/>
        <end position="349"/>
    </location>
</feature>
<evidence type="ECO:0000256" key="4">
    <source>
        <dbReference type="ARBA" id="ARBA00023163"/>
    </source>
</evidence>
<dbReference type="EMBL" id="AZGY01000003">
    <property type="protein sequence ID" value="KZZ99326.1"/>
    <property type="molecule type" value="Genomic_DNA"/>
</dbReference>
<dbReference type="OrthoDB" id="5954824at2759"/>
<dbReference type="PRINTS" id="PR00053">
    <property type="entry name" value="FORKHEAD"/>
</dbReference>
<evidence type="ECO:0000259" key="9">
    <source>
        <dbReference type="PROSITE" id="PS50039"/>
    </source>
</evidence>
<dbReference type="PANTHER" id="PTHR45881">
    <property type="entry name" value="CHECKPOINT SUPPRESSOR 1-LIKE, ISOFORM A-RELATED"/>
    <property type="match status" value="1"/>
</dbReference>
<dbReference type="PROSITE" id="PS00657">
    <property type="entry name" value="FORK_HEAD_1"/>
    <property type="match status" value="1"/>
</dbReference>
<dbReference type="STRING" id="1081109.A0A168EZZ6"/>
<feature type="compositionally biased region" description="Polar residues" evidence="7">
    <location>
        <begin position="506"/>
        <end position="520"/>
    </location>
</feature>
<comment type="caution">
    <text evidence="10">The sequence shown here is derived from an EMBL/GenBank/DDBJ whole genome shotgun (WGS) entry which is preliminary data.</text>
</comment>
<evidence type="ECO:0000259" key="8">
    <source>
        <dbReference type="PROSITE" id="PS50006"/>
    </source>
</evidence>
<sequence length="601" mass="65717">MSSLAKRVQRGRRNLRKDRDETDPLDVEESSPSRAAKRRKRTRSSDPAEANNPPSATAVSRAYHANQSTEGDDDHVISQVTQQLKCQPVKASKDHANTIHEANRDGVKAYAKVAAQDWTFYITDLAVNIGREPEPSPQDDDDGEETNVHIDLGPSKMVSRDHASICFNSKDETWVLHIKGRNGARVDGKSLKSRDLHPLSSGAVIEIANVEMMFVLPSEISPLHIHPAFLQRSGLSANMAKANAFPQQPLIAPTLAEYRKPGTPPSSQRRAASKIKSPSVTTPAVMVGAHGVDLSQDDNQHIKPQFSYAQMITQAILNSVDGKLNLNGIYTFIMKSYSYYRHQQAAGWQPGKGMKWQIVPEAREEMVKNAYKIGRGGHRGSSAPSSPNQLNYITQGPKEMAARESASGRNRRASPLISPSPRSTLRTAQSTPERSSNRLKGRNAASTADGSPLPRHRKSTRLAPDSSYPNFNIHSPTLTSSFLQEDGVSFVTPAPPRIHPKLAPPSTAQRPSQHMPTSSPAPFWKYADISSTPLRPSAAYEFSPSKLAEGLPSQSSSPLRASKSPPSSPSKPQKLAAEENKTADYEGIDDAEEDQGFDLTR</sequence>
<dbReference type="Pfam" id="PF00498">
    <property type="entry name" value="FHA"/>
    <property type="match status" value="1"/>
</dbReference>
<feature type="region of interest" description="Disordered" evidence="7">
    <location>
        <begin position="1"/>
        <end position="72"/>
    </location>
</feature>
<feature type="region of interest" description="Disordered" evidence="7">
    <location>
        <begin position="545"/>
        <end position="601"/>
    </location>
</feature>
<feature type="compositionally biased region" description="Basic residues" evidence="7">
    <location>
        <begin position="7"/>
        <end position="16"/>
    </location>
</feature>
<keyword evidence="11" id="KW-1185">Reference proteome</keyword>
<feature type="region of interest" description="Disordered" evidence="7">
    <location>
        <begin position="489"/>
        <end position="520"/>
    </location>
</feature>
<reference evidence="10 11" key="1">
    <citation type="journal article" date="2016" name="Genome Biol. Evol.">
        <title>Divergent and convergent evolution of fungal pathogenicity.</title>
        <authorList>
            <person name="Shang Y."/>
            <person name="Xiao G."/>
            <person name="Zheng P."/>
            <person name="Cen K."/>
            <person name="Zhan S."/>
            <person name="Wang C."/>
        </authorList>
    </citation>
    <scope>NUCLEOTIDE SEQUENCE [LARGE SCALE GENOMIC DNA]</scope>
    <source>
        <strain evidence="10 11">RCEF 2490</strain>
    </source>
</reference>
<dbReference type="CDD" id="cd22701">
    <property type="entry name" value="FHA_FKH1-like"/>
    <property type="match status" value="1"/>
</dbReference>
<dbReference type="Gene3D" id="1.10.10.10">
    <property type="entry name" value="Winged helix-like DNA-binding domain superfamily/Winged helix DNA-binding domain"/>
    <property type="match status" value="1"/>
</dbReference>
<dbReference type="InterPro" id="IPR018122">
    <property type="entry name" value="TF_fork_head_CS_1"/>
</dbReference>
<proteinExistence type="predicted"/>
<dbReference type="PROSITE" id="PS50039">
    <property type="entry name" value="FORK_HEAD_3"/>
    <property type="match status" value="1"/>
</dbReference>
<dbReference type="Gene3D" id="2.60.200.20">
    <property type="match status" value="1"/>
</dbReference>
<evidence type="ECO:0000256" key="3">
    <source>
        <dbReference type="ARBA" id="ARBA00023125"/>
    </source>
</evidence>
<comment type="subcellular location">
    <subcellularLocation>
        <location evidence="1 6">Nucleus</location>
    </subcellularLocation>
</comment>
<dbReference type="SUPFAM" id="SSF46785">
    <property type="entry name" value="Winged helix' DNA-binding domain"/>
    <property type="match status" value="1"/>
</dbReference>
<gene>
    <name evidence="10" type="ORF">AAL_01898</name>
</gene>
<keyword evidence="3 6" id="KW-0238">DNA-binding</keyword>
<evidence type="ECO:0000313" key="11">
    <source>
        <dbReference type="Proteomes" id="UP000078544"/>
    </source>
</evidence>
<dbReference type="SMART" id="SM00339">
    <property type="entry name" value="FH"/>
    <property type="match status" value="1"/>
</dbReference>
<feature type="compositionally biased region" description="Polar residues" evidence="7">
    <location>
        <begin position="420"/>
        <end position="434"/>
    </location>
</feature>
<keyword evidence="4" id="KW-0804">Transcription</keyword>
<name>A0A168EZZ6_9HYPO</name>
<dbReference type="GO" id="GO:0000981">
    <property type="term" value="F:DNA-binding transcription factor activity, RNA polymerase II-specific"/>
    <property type="evidence" value="ECO:0007669"/>
    <property type="project" value="TreeGrafter"/>
</dbReference>
<evidence type="ECO:0000313" key="10">
    <source>
        <dbReference type="EMBL" id="KZZ99326.1"/>
    </source>
</evidence>
<evidence type="ECO:0000256" key="6">
    <source>
        <dbReference type="PROSITE-ProRule" id="PRU00089"/>
    </source>
</evidence>
<feature type="domain" description="FHA" evidence="8">
    <location>
        <begin position="127"/>
        <end position="191"/>
    </location>
</feature>
<dbReference type="SMART" id="SM00240">
    <property type="entry name" value="FHA"/>
    <property type="match status" value="1"/>
</dbReference>
<organism evidence="10 11">
    <name type="scientific">Moelleriella libera RCEF 2490</name>
    <dbReference type="NCBI Taxonomy" id="1081109"/>
    <lineage>
        <taxon>Eukaryota</taxon>
        <taxon>Fungi</taxon>
        <taxon>Dikarya</taxon>
        <taxon>Ascomycota</taxon>
        <taxon>Pezizomycotina</taxon>
        <taxon>Sordariomycetes</taxon>
        <taxon>Hypocreomycetidae</taxon>
        <taxon>Hypocreales</taxon>
        <taxon>Clavicipitaceae</taxon>
        <taxon>Moelleriella</taxon>
    </lineage>
</organism>
<keyword evidence="2" id="KW-0805">Transcription regulation</keyword>
<dbReference type="Proteomes" id="UP000078544">
    <property type="component" value="Unassembled WGS sequence"/>
</dbReference>
<feature type="compositionally biased region" description="Low complexity" evidence="7">
    <location>
        <begin position="551"/>
        <end position="575"/>
    </location>
</feature>
<dbReference type="PROSITE" id="PS50006">
    <property type="entry name" value="FHA_DOMAIN"/>
    <property type="match status" value="1"/>
</dbReference>
<dbReference type="InterPro" id="IPR036390">
    <property type="entry name" value="WH_DNA-bd_sf"/>
</dbReference>
<feature type="compositionally biased region" description="Polar residues" evidence="7">
    <location>
        <begin position="265"/>
        <end position="279"/>
    </location>
</feature>
<accession>A0A168EZZ6</accession>
<dbReference type="SUPFAM" id="SSF49879">
    <property type="entry name" value="SMAD/FHA domain"/>
    <property type="match status" value="1"/>
</dbReference>
<feature type="compositionally biased region" description="Acidic residues" evidence="7">
    <location>
        <begin position="586"/>
        <end position="601"/>
    </location>
</feature>
<keyword evidence="5 6" id="KW-0539">Nucleus</keyword>
<dbReference type="AlphaFoldDB" id="A0A168EZZ6"/>
<evidence type="ECO:0000256" key="1">
    <source>
        <dbReference type="ARBA" id="ARBA00004123"/>
    </source>
</evidence>
<dbReference type="Pfam" id="PF00250">
    <property type="entry name" value="Forkhead"/>
    <property type="match status" value="1"/>
</dbReference>
<evidence type="ECO:0000256" key="7">
    <source>
        <dbReference type="SAM" id="MobiDB-lite"/>
    </source>
</evidence>
<dbReference type="InterPro" id="IPR036388">
    <property type="entry name" value="WH-like_DNA-bd_sf"/>
</dbReference>
<dbReference type="InterPro" id="IPR008984">
    <property type="entry name" value="SMAD_FHA_dom_sf"/>
</dbReference>